<evidence type="ECO:0000313" key="1">
    <source>
        <dbReference type="EMBL" id="GFU32056.1"/>
    </source>
</evidence>
<organism evidence="1 2">
    <name type="scientific">Nephila pilipes</name>
    <name type="common">Giant wood spider</name>
    <name type="synonym">Nephila maculata</name>
    <dbReference type="NCBI Taxonomy" id="299642"/>
    <lineage>
        <taxon>Eukaryota</taxon>
        <taxon>Metazoa</taxon>
        <taxon>Ecdysozoa</taxon>
        <taxon>Arthropoda</taxon>
        <taxon>Chelicerata</taxon>
        <taxon>Arachnida</taxon>
        <taxon>Araneae</taxon>
        <taxon>Araneomorphae</taxon>
        <taxon>Entelegynae</taxon>
        <taxon>Araneoidea</taxon>
        <taxon>Nephilidae</taxon>
        <taxon>Nephila</taxon>
    </lineage>
</organism>
<dbReference type="Proteomes" id="UP000887013">
    <property type="component" value="Unassembled WGS sequence"/>
</dbReference>
<accession>A0A8X6UNG9</accession>
<sequence>MGLMFCEIHTGVLPILLGTVATEDQQNLGLMKLSRQQSHFCFNKLWSPPVSAVKSVKPDLIYFVQVVPPVEANVFQPLSSFHHSCHEMGPQAVDHSYGQLLCDDSSGGYNLSIPLVSDYLPRPFQMPCLAGE</sequence>
<proteinExistence type="predicted"/>
<reference evidence="1" key="1">
    <citation type="submission" date="2020-08" db="EMBL/GenBank/DDBJ databases">
        <title>Multicomponent nature underlies the extraordinary mechanical properties of spider dragline silk.</title>
        <authorList>
            <person name="Kono N."/>
            <person name="Nakamura H."/>
            <person name="Mori M."/>
            <person name="Yoshida Y."/>
            <person name="Ohtoshi R."/>
            <person name="Malay A.D."/>
            <person name="Moran D.A.P."/>
            <person name="Tomita M."/>
            <person name="Numata K."/>
            <person name="Arakawa K."/>
        </authorList>
    </citation>
    <scope>NUCLEOTIDE SEQUENCE</scope>
</reference>
<protein>
    <submittedName>
        <fullName evidence="1">Uncharacterized protein</fullName>
    </submittedName>
</protein>
<name>A0A8X6UNG9_NEPPI</name>
<comment type="caution">
    <text evidence="1">The sequence shown here is derived from an EMBL/GenBank/DDBJ whole genome shotgun (WGS) entry which is preliminary data.</text>
</comment>
<dbReference type="AlphaFoldDB" id="A0A8X6UNG9"/>
<dbReference type="EMBL" id="BMAW01033831">
    <property type="protein sequence ID" value="GFU32056.1"/>
    <property type="molecule type" value="Genomic_DNA"/>
</dbReference>
<keyword evidence="2" id="KW-1185">Reference proteome</keyword>
<gene>
    <name evidence="1" type="ORF">NPIL_130621</name>
</gene>
<evidence type="ECO:0000313" key="2">
    <source>
        <dbReference type="Proteomes" id="UP000887013"/>
    </source>
</evidence>